<dbReference type="GO" id="GO:0016616">
    <property type="term" value="F:oxidoreductase activity, acting on the CH-OH group of donors, NAD or NADP as acceptor"/>
    <property type="evidence" value="ECO:0007669"/>
    <property type="project" value="UniProtKB-ARBA"/>
</dbReference>
<evidence type="ECO:0000256" key="2">
    <source>
        <dbReference type="ARBA" id="ARBA00022857"/>
    </source>
</evidence>
<evidence type="ECO:0000313" key="9">
    <source>
        <dbReference type="Proteomes" id="UP001360560"/>
    </source>
</evidence>
<organism evidence="8 9">
    <name type="scientific">Saccharomycopsis crataegensis</name>
    <dbReference type="NCBI Taxonomy" id="43959"/>
    <lineage>
        <taxon>Eukaryota</taxon>
        <taxon>Fungi</taxon>
        <taxon>Dikarya</taxon>
        <taxon>Ascomycota</taxon>
        <taxon>Saccharomycotina</taxon>
        <taxon>Saccharomycetes</taxon>
        <taxon>Saccharomycopsidaceae</taxon>
        <taxon>Saccharomycopsis</taxon>
    </lineage>
</organism>
<dbReference type="InterPro" id="IPR023210">
    <property type="entry name" value="NADP_OxRdtase_dom"/>
</dbReference>
<evidence type="ECO:0000313" key="8">
    <source>
        <dbReference type="EMBL" id="GMM33330.1"/>
    </source>
</evidence>
<keyword evidence="3" id="KW-0560">Oxidoreductase</keyword>
<keyword evidence="2" id="KW-0521">NADP</keyword>
<dbReference type="PIRSF" id="PIRSF000097">
    <property type="entry name" value="AKR"/>
    <property type="match status" value="1"/>
</dbReference>
<dbReference type="PANTHER" id="PTHR43827">
    <property type="entry name" value="2,5-DIKETO-D-GLUCONIC ACID REDUCTASE"/>
    <property type="match status" value="1"/>
</dbReference>
<dbReference type="Gene3D" id="3.20.20.100">
    <property type="entry name" value="NADP-dependent oxidoreductase domain"/>
    <property type="match status" value="1"/>
</dbReference>
<protein>
    <recommendedName>
        <fullName evidence="7">NADP-dependent oxidoreductase domain-containing protein</fullName>
    </recommendedName>
</protein>
<feature type="site" description="Lowers pKa of active site Tyr" evidence="6">
    <location>
        <position position="88"/>
    </location>
</feature>
<sequence>MSKIEYWPLSNGVKVPAIGFGVGSAWRVQKQQYDPDYIMPELVESIEHAIDAGYDHIDSAEIYLTRKELHIGLTNKKVDRSKIFLTDKHFCGTDRLPTFTSSPYESLEISLKDLQTEYIDLYLLHSSNVNYGERKYLTNEEQWKHMEQAYKEGKARAIGVSNYSAESIEKLLKVAEIKPQALQIEFHAMCQEKTPKIMEFCKEHKIQVFAYAPLAPLTLVKEKTPLGEFVSELATKYGKTEAQIYLRWVSQSGVVPITTSGKVQRLKDARDIYSFKLESEDYEKIKQLGKEQAETFYKW</sequence>
<feature type="binding site" evidence="5">
    <location>
        <position position="125"/>
    </location>
    <ligand>
        <name>substrate</name>
    </ligand>
</feature>
<dbReference type="Pfam" id="PF00248">
    <property type="entry name" value="Aldo_ket_red"/>
    <property type="match status" value="1"/>
</dbReference>
<dbReference type="InterPro" id="IPR036812">
    <property type="entry name" value="NAD(P)_OxRdtase_dom_sf"/>
</dbReference>
<comment type="similarity">
    <text evidence="1">Belongs to the aldo/keto reductase family.</text>
</comment>
<dbReference type="Proteomes" id="UP001360560">
    <property type="component" value="Unassembled WGS sequence"/>
</dbReference>
<gene>
    <name evidence="8" type="ORF">DASC09_006550</name>
</gene>
<dbReference type="FunFam" id="3.20.20.100:FF:000002">
    <property type="entry name" value="2,5-diketo-D-gluconic acid reductase A"/>
    <property type="match status" value="1"/>
</dbReference>
<dbReference type="PRINTS" id="PR00069">
    <property type="entry name" value="ALDKETRDTASE"/>
</dbReference>
<dbReference type="InterPro" id="IPR020471">
    <property type="entry name" value="AKR"/>
</dbReference>
<name>A0AAV5QFV3_9ASCO</name>
<dbReference type="InterPro" id="IPR018170">
    <property type="entry name" value="Aldo/ket_reductase_CS"/>
</dbReference>
<dbReference type="SUPFAM" id="SSF51430">
    <property type="entry name" value="NAD(P)-linked oxidoreductase"/>
    <property type="match status" value="1"/>
</dbReference>
<accession>A0AAV5QFV3</accession>
<dbReference type="EMBL" id="BTFZ01000001">
    <property type="protein sequence ID" value="GMM33330.1"/>
    <property type="molecule type" value="Genomic_DNA"/>
</dbReference>
<comment type="caution">
    <text evidence="8">The sequence shown here is derived from an EMBL/GenBank/DDBJ whole genome shotgun (WGS) entry which is preliminary data.</text>
</comment>
<dbReference type="PANTHER" id="PTHR43827:SF3">
    <property type="entry name" value="NADP-DEPENDENT OXIDOREDUCTASE DOMAIN-CONTAINING PROTEIN"/>
    <property type="match status" value="1"/>
</dbReference>
<dbReference type="AlphaFoldDB" id="A0AAV5QFV3"/>
<evidence type="ECO:0000256" key="1">
    <source>
        <dbReference type="ARBA" id="ARBA00007905"/>
    </source>
</evidence>
<evidence type="ECO:0000256" key="4">
    <source>
        <dbReference type="PIRSR" id="PIRSR000097-1"/>
    </source>
</evidence>
<evidence type="ECO:0000256" key="3">
    <source>
        <dbReference type="ARBA" id="ARBA00023002"/>
    </source>
</evidence>
<dbReference type="GeneID" id="90071309"/>
<evidence type="ECO:0000256" key="6">
    <source>
        <dbReference type="PIRSR" id="PIRSR000097-3"/>
    </source>
</evidence>
<keyword evidence="9" id="KW-1185">Reference proteome</keyword>
<evidence type="ECO:0000259" key="7">
    <source>
        <dbReference type="Pfam" id="PF00248"/>
    </source>
</evidence>
<feature type="domain" description="NADP-dependent oxidoreductase" evidence="7">
    <location>
        <begin position="39"/>
        <end position="288"/>
    </location>
</feature>
<feature type="active site" description="Proton donor" evidence="4">
    <location>
        <position position="63"/>
    </location>
</feature>
<dbReference type="PROSITE" id="PS00062">
    <property type="entry name" value="ALDOKETO_REDUCTASE_2"/>
    <property type="match status" value="1"/>
</dbReference>
<evidence type="ECO:0000256" key="5">
    <source>
        <dbReference type="PIRSR" id="PIRSR000097-2"/>
    </source>
</evidence>
<dbReference type="RefSeq" id="XP_064850330.1">
    <property type="nucleotide sequence ID" value="XM_064994258.1"/>
</dbReference>
<proteinExistence type="inferred from homology"/>
<reference evidence="8 9" key="1">
    <citation type="journal article" date="2023" name="Elife">
        <title>Identification of key yeast species and microbe-microbe interactions impacting larval growth of Drosophila in the wild.</title>
        <authorList>
            <person name="Mure A."/>
            <person name="Sugiura Y."/>
            <person name="Maeda R."/>
            <person name="Honda K."/>
            <person name="Sakurai N."/>
            <person name="Takahashi Y."/>
            <person name="Watada M."/>
            <person name="Katoh T."/>
            <person name="Gotoh A."/>
            <person name="Gotoh Y."/>
            <person name="Taniguchi I."/>
            <person name="Nakamura K."/>
            <person name="Hayashi T."/>
            <person name="Katayama T."/>
            <person name="Uemura T."/>
            <person name="Hattori Y."/>
        </authorList>
    </citation>
    <scope>NUCLEOTIDE SEQUENCE [LARGE SCALE GENOMIC DNA]</scope>
    <source>
        <strain evidence="8 9">SC-9</strain>
    </source>
</reference>